<accession>A0ABW2AEN4</accession>
<sequence>MMALDKVRKVAIWLVVAFIAYAIFKSPSKSGDIVHNIWSILSNGVDQIGKFFDKILNS</sequence>
<organism evidence="1 2">
    <name type="scientific">Flexivirga alba</name>
    <dbReference type="NCBI Taxonomy" id="702742"/>
    <lineage>
        <taxon>Bacteria</taxon>
        <taxon>Bacillati</taxon>
        <taxon>Actinomycetota</taxon>
        <taxon>Actinomycetes</taxon>
        <taxon>Micrococcales</taxon>
        <taxon>Dermacoccaceae</taxon>
        <taxon>Flexivirga</taxon>
    </lineage>
</organism>
<comment type="caution">
    <text evidence="1">The sequence shown here is derived from an EMBL/GenBank/DDBJ whole genome shotgun (WGS) entry which is preliminary data.</text>
</comment>
<dbReference type="EMBL" id="JBHSWH010000001">
    <property type="protein sequence ID" value="MFC6705094.1"/>
    <property type="molecule type" value="Genomic_DNA"/>
</dbReference>
<reference evidence="2" key="1">
    <citation type="journal article" date="2019" name="Int. J. Syst. Evol. Microbiol.">
        <title>The Global Catalogue of Microorganisms (GCM) 10K type strain sequencing project: providing services to taxonomists for standard genome sequencing and annotation.</title>
        <authorList>
            <consortium name="The Broad Institute Genomics Platform"/>
            <consortium name="The Broad Institute Genome Sequencing Center for Infectious Disease"/>
            <person name="Wu L."/>
            <person name="Ma J."/>
        </authorList>
    </citation>
    <scope>NUCLEOTIDE SEQUENCE [LARGE SCALE GENOMIC DNA]</scope>
    <source>
        <strain evidence="2">CCUG 58127</strain>
    </source>
</reference>
<dbReference type="RefSeq" id="WP_382399920.1">
    <property type="nucleotide sequence ID" value="NZ_JBHSWH010000001.1"/>
</dbReference>
<evidence type="ECO:0000313" key="2">
    <source>
        <dbReference type="Proteomes" id="UP001596298"/>
    </source>
</evidence>
<evidence type="ECO:0008006" key="3">
    <source>
        <dbReference type="Google" id="ProtNLM"/>
    </source>
</evidence>
<evidence type="ECO:0000313" key="1">
    <source>
        <dbReference type="EMBL" id="MFC6705094.1"/>
    </source>
</evidence>
<name>A0ABW2AEN4_9MICO</name>
<dbReference type="Proteomes" id="UP001596298">
    <property type="component" value="Unassembled WGS sequence"/>
</dbReference>
<proteinExistence type="predicted"/>
<keyword evidence="2" id="KW-1185">Reference proteome</keyword>
<protein>
    <recommendedName>
        <fullName evidence="3">YtxH domain-containing protein</fullName>
    </recommendedName>
</protein>
<gene>
    <name evidence="1" type="ORF">ACFQDH_07400</name>
</gene>